<proteinExistence type="predicted"/>
<sequence length="272" mass="31455">MKESWDWETRNKVIANIKEWKEKFIDIRELTPSPDGEKIAGIVQPETRKFTLCVNGETWEDLFDRMYSLKFNLDNEPICLGYSDYQWTVIIGDKGETRWENTFDMMWNLTLSPDTKSIAANFRTPEMTQGVILNDQPWENLFVEVRDVIMSPDGKRTASRVQINPRRELDIFWFYEKNYTIAVDGIPWDSSFMSVYGGIFSDDGNHVAACIMTDLSKYTIVVDGKPWDKEFGGCWEPIFVPGSSDVIAPVQTPQGWTLAKNGDPIWPYFLQV</sequence>
<comment type="caution">
    <text evidence="1">The sequence shown here is derived from an EMBL/GenBank/DDBJ whole genome shotgun (WGS) entry which is preliminary data.</text>
</comment>
<evidence type="ECO:0008006" key="3">
    <source>
        <dbReference type="Google" id="ProtNLM"/>
    </source>
</evidence>
<dbReference type="EMBL" id="PNJD01000093">
    <property type="protein sequence ID" value="PMP97944.1"/>
    <property type="molecule type" value="Genomic_DNA"/>
</dbReference>
<dbReference type="SUPFAM" id="SSF82171">
    <property type="entry name" value="DPP6 N-terminal domain-like"/>
    <property type="match status" value="1"/>
</dbReference>
<dbReference type="Proteomes" id="UP000235619">
    <property type="component" value="Unassembled WGS sequence"/>
</dbReference>
<accession>A0A2N7QG50</accession>
<name>A0A2N7QG50_9BACT</name>
<gene>
    <name evidence="1" type="ORF">C0169_01460</name>
</gene>
<evidence type="ECO:0000313" key="2">
    <source>
        <dbReference type="Proteomes" id="UP000235619"/>
    </source>
</evidence>
<evidence type="ECO:0000313" key="1">
    <source>
        <dbReference type="EMBL" id="PMP97944.1"/>
    </source>
</evidence>
<dbReference type="AlphaFoldDB" id="A0A2N7QG50"/>
<reference evidence="1 2" key="1">
    <citation type="submission" date="2018-01" db="EMBL/GenBank/DDBJ databases">
        <title>Metagenomic assembled genomes from two thermal pools in the Uzon Caldera, Kamchatka, Russia.</title>
        <authorList>
            <person name="Wilkins L."/>
            <person name="Ettinger C."/>
        </authorList>
    </citation>
    <scope>NUCLEOTIDE SEQUENCE [LARGE SCALE GENOMIC DNA]</scope>
    <source>
        <strain evidence="1">ARK-04</strain>
    </source>
</reference>
<protein>
    <recommendedName>
        <fullName evidence="3">WD40 repeat domain-containing protein</fullName>
    </recommendedName>
</protein>
<organism evidence="1 2">
    <name type="scientific">Thermodesulfobacterium geofontis</name>
    <dbReference type="NCBI Taxonomy" id="1295609"/>
    <lineage>
        <taxon>Bacteria</taxon>
        <taxon>Pseudomonadati</taxon>
        <taxon>Thermodesulfobacteriota</taxon>
        <taxon>Thermodesulfobacteria</taxon>
        <taxon>Thermodesulfobacteriales</taxon>
        <taxon>Thermodesulfobacteriaceae</taxon>
        <taxon>Thermodesulfobacterium</taxon>
    </lineage>
</organism>
<feature type="non-terminal residue" evidence="1">
    <location>
        <position position="272"/>
    </location>
</feature>